<evidence type="ECO:0000313" key="5">
    <source>
        <dbReference type="Proteomes" id="UP001152799"/>
    </source>
</evidence>
<feature type="compositionally biased region" description="Basic and acidic residues" evidence="2">
    <location>
        <begin position="584"/>
        <end position="598"/>
    </location>
</feature>
<dbReference type="AlphaFoldDB" id="A0A9N9MKY8"/>
<dbReference type="SUPFAM" id="SSF54236">
    <property type="entry name" value="Ubiquitin-like"/>
    <property type="match status" value="2"/>
</dbReference>
<evidence type="ECO:0000256" key="2">
    <source>
        <dbReference type="SAM" id="MobiDB-lite"/>
    </source>
</evidence>
<organism evidence="4 5">
    <name type="scientific">Ceutorhynchus assimilis</name>
    <name type="common">cabbage seed weevil</name>
    <dbReference type="NCBI Taxonomy" id="467358"/>
    <lineage>
        <taxon>Eukaryota</taxon>
        <taxon>Metazoa</taxon>
        <taxon>Ecdysozoa</taxon>
        <taxon>Arthropoda</taxon>
        <taxon>Hexapoda</taxon>
        <taxon>Insecta</taxon>
        <taxon>Pterygota</taxon>
        <taxon>Neoptera</taxon>
        <taxon>Endopterygota</taxon>
        <taxon>Coleoptera</taxon>
        <taxon>Polyphaga</taxon>
        <taxon>Cucujiformia</taxon>
        <taxon>Curculionidae</taxon>
        <taxon>Ceutorhynchinae</taxon>
        <taxon>Ceutorhynchus</taxon>
    </lineage>
</organism>
<dbReference type="InterPro" id="IPR006577">
    <property type="entry name" value="UAS"/>
</dbReference>
<reference evidence="4" key="1">
    <citation type="submission" date="2022-01" db="EMBL/GenBank/DDBJ databases">
        <authorList>
            <person name="King R."/>
        </authorList>
    </citation>
    <scope>NUCLEOTIDE SEQUENCE</scope>
</reference>
<dbReference type="OrthoDB" id="1920064at2759"/>
<accession>A0A9N9MKY8</accession>
<name>A0A9N9MKY8_9CUCU</name>
<dbReference type="PANTHER" id="PTHR23322:SF96">
    <property type="entry name" value="FAS-ASSOCIATED FACTOR 1"/>
    <property type="match status" value="1"/>
</dbReference>
<keyword evidence="1" id="KW-0175">Coiled coil</keyword>
<dbReference type="GO" id="GO:0036503">
    <property type="term" value="P:ERAD pathway"/>
    <property type="evidence" value="ECO:0007669"/>
    <property type="project" value="TreeGrafter"/>
</dbReference>
<dbReference type="EMBL" id="OU892279">
    <property type="protein sequence ID" value="CAG9765820.1"/>
    <property type="molecule type" value="Genomic_DNA"/>
</dbReference>
<evidence type="ECO:0000313" key="4">
    <source>
        <dbReference type="EMBL" id="CAG9765820.1"/>
    </source>
</evidence>
<dbReference type="GO" id="GO:0005783">
    <property type="term" value="C:endoplasmic reticulum"/>
    <property type="evidence" value="ECO:0007669"/>
    <property type="project" value="TreeGrafter"/>
</dbReference>
<dbReference type="PANTHER" id="PTHR23322">
    <property type="entry name" value="FAS-ASSOCIATED PROTEIN"/>
    <property type="match status" value="1"/>
</dbReference>
<gene>
    <name evidence="4" type="ORF">CEUTPL_LOCUS6423</name>
</gene>
<protein>
    <recommendedName>
        <fullName evidence="3">UBX domain-containing protein</fullName>
    </recommendedName>
</protein>
<feature type="coiled-coil region" evidence="1">
    <location>
        <begin position="525"/>
        <end position="571"/>
    </location>
</feature>
<dbReference type="CDD" id="cd01771">
    <property type="entry name" value="UBX_UBXN3A"/>
    <property type="match status" value="1"/>
</dbReference>
<dbReference type="Pfam" id="PF21021">
    <property type="entry name" value="FAF1"/>
    <property type="match status" value="1"/>
</dbReference>
<feature type="region of interest" description="Disordered" evidence="2">
    <location>
        <begin position="62"/>
        <end position="135"/>
    </location>
</feature>
<dbReference type="SUPFAM" id="SSF52833">
    <property type="entry name" value="Thioredoxin-like"/>
    <property type="match status" value="1"/>
</dbReference>
<dbReference type="Gene3D" id="1.10.8.10">
    <property type="entry name" value="DNA helicase RuvA subunit, C-terminal domain"/>
    <property type="match status" value="1"/>
</dbReference>
<dbReference type="InterPro" id="IPR029071">
    <property type="entry name" value="Ubiquitin-like_domsf"/>
</dbReference>
<dbReference type="SMART" id="SM00594">
    <property type="entry name" value="UAS"/>
    <property type="match status" value="1"/>
</dbReference>
<dbReference type="InterPro" id="IPR044541">
    <property type="entry name" value="FAF1_UBA"/>
</dbReference>
<dbReference type="Proteomes" id="UP001152799">
    <property type="component" value="Chromosome 3"/>
</dbReference>
<evidence type="ECO:0000256" key="1">
    <source>
        <dbReference type="SAM" id="Coils"/>
    </source>
</evidence>
<dbReference type="Gene3D" id="3.40.30.10">
    <property type="entry name" value="Glutaredoxin"/>
    <property type="match status" value="1"/>
</dbReference>
<dbReference type="Pfam" id="PF00789">
    <property type="entry name" value="UBX"/>
    <property type="match status" value="1"/>
</dbReference>
<dbReference type="InterPro" id="IPR049483">
    <property type="entry name" value="FAF1_2-like_UAS"/>
</dbReference>
<dbReference type="InterPro" id="IPR001012">
    <property type="entry name" value="UBX_dom"/>
</dbReference>
<dbReference type="PROSITE" id="PS50033">
    <property type="entry name" value="UBX"/>
    <property type="match status" value="1"/>
</dbReference>
<proteinExistence type="predicted"/>
<feature type="region of interest" description="Disordered" evidence="2">
    <location>
        <begin position="577"/>
        <end position="610"/>
    </location>
</feature>
<dbReference type="InterPro" id="IPR036249">
    <property type="entry name" value="Thioredoxin-like_sf"/>
</dbReference>
<sequence>MSENREEILADFQACTGVEDVAEAIMHLEETNWDLLRAVSRIMPPDTQSFHARQDPDVMIVENDSDIPTPNFKATSAEGAKDSSSNNIGHPPAKKREFSSLNSQDNFATASTSSGPSGASSGPSGASTGPSGASTGPKLLNFNIKYCDRELKFRLPDTASLNDLKLRIQTAVSVAACRQSLSSWARMQNYEKTPFSQLMLPTENDLVLTVKPHPDGMTADEESEVTQKLNGTYTLHVKYDNKIYDLKYQGIKTILQVKTDVYTLTSIPARHQIWSGWPPNIDDNTMLALSGITYPEHEVTVRKNLQIKEKEKRSMPEIVQVESDDDEFEDAADSFNVDDEYFVDNDNSARKQEPLIPENVEDELVGTVTFNERFTTRYGPIHPMFFQGTLEDALKEACNKPAKDRKILALYLHHDASVLTNVFCTQLLGFESIMQIIEKNFILWGWDITFESNRQKFHAALANCVGPAAPFSLRNIPVDRLPALVLIMKIRSATEIFNVVNGNVGVNELLSTLIECVEVYSEHQSVEVKEEAERAEREFVKWEQDEAYKASLEADRKKEETRLKLEREEKETKTRIANQVAESAAKREAHRQEVESRLPQEPPLGKGEQTKIRFRLPKGENVERRFTAETPLSVLLDFLIVKGYPTDEYKVISSWPRRDLTSLDTRQTLKELKLCPQETVILEER</sequence>
<dbReference type="CDD" id="cd14413">
    <property type="entry name" value="UBA_FAF1"/>
    <property type="match status" value="1"/>
</dbReference>
<feature type="domain" description="UBX" evidence="3">
    <location>
        <begin position="605"/>
        <end position="682"/>
    </location>
</feature>
<evidence type="ECO:0000259" key="3">
    <source>
        <dbReference type="PROSITE" id="PS50033"/>
    </source>
</evidence>
<dbReference type="Pfam" id="PF14555">
    <property type="entry name" value="UBA_4"/>
    <property type="match status" value="1"/>
</dbReference>
<dbReference type="GO" id="GO:0005634">
    <property type="term" value="C:nucleus"/>
    <property type="evidence" value="ECO:0007669"/>
    <property type="project" value="TreeGrafter"/>
</dbReference>
<keyword evidence="5" id="KW-1185">Reference proteome</keyword>
<dbReference type="SMART" id="SM00166">
    <property type="entry name" value="UBX"/>
    <property type="match status" value="1"/>
</dbReference>
<feature type="compositionally biased region" description="Low complexity" evidence="2">
    <location>
        <begin position="108"/>
        <end position="135"/>
    </location>
</feature>
<dbReference type="Gene3D" id="3.10.20.90">
    <property type="entry name" value="Phosphatidylinositol 3-kinase Catalytic Subunit, Chain A, domain 1"/>
    <property type="match status" value="3"/>
</dbReference>
<dbReference type="GO" id="GO:0043130">
    <property type="term" value="F:ubiquitin binding"/>
    <property type="evidence" value="ECO:0007669"/>
    <property type="project" value="TreeGrafter"/>
</dbReference>
<dbReference type="InterPro" id="IPR050730">
    <property type="entry name" value="UBX_domain-protein"/>
</dbReference>
<dbReference type="InterPro" id="IPR033043">
    <property type="entry name" value="FAF1-like_UBX"/>
</dbReference>